<dbReference type="Pfam" id="PF14853">
    <property type="entry name" value="Fis1_TPR_C"/>
    <property type="match status" value="1"/>
</dbReference>
<keyword evidence="1" id="KW-0880">Kelch repeat</keyword>
<dbReference type="PANTHER" id="PTHR46093">
    <property type="entry name" value="ACYL-COA-BINDING DOMAIN-CONTAINING PROTEIN 5"/>
    <property type="match status" value="1"/>
</dbReference>
<keyword evidence="3" id="KW-0802">TPR repeat</keyword>
<dbReference type="SMART" id="SM00028">
    <property type="entry name" value="TPR"/>
    <property type="match status" value="3"/>
</dbReference>
<feature type="compositionally biased region" description="Polar residues" evidence="4">
    <location>
        <begin position="954"/>
        <end position="975"/>
    </location>
</feature>
<feature type="region of interest" description="Disordered" evidence="4">
    <location>
        <begin position="1015"/>
        <end position="1050"/>
    </location>
</feature>
<feature type="region of interest" description="Disordered" evidence="4">
    <location>
        <begin position="194"/>
        <end position="238"/>
    </location>
</feature>
<evidence type="ECO:0000313" key="6">
    <source>
        <dbReference type="EMBL" id="OLQ09816.1"/>
    </source>
</evidence>
<reference evidence="6 7" key="1">
    <citation type="submission" date="2016-02" db="EMBL/GenBank/DDBJ databases">
        <title>Genome analysis of coral dinoflagellate symbionts highlights evolutionary adaptations to a symbiotic lifestyle.</title>
        <authorList>
            <person name="Aranda M."/>
            <person name="Li Y."/>
            <person name="Liew Y.J."/>
            <person name="Baumgarten S."/>
            <person name="Simakov O."/>
            <person name="Wilson M."/>
            <person name="Piel J."/>
            <person name="Ashoor H."/>
            <person name="Bougouffa S."/>
            <person name="Bajic V.B."/>
            <person name="Ryu T."/>
            <person name="Ravasi T."/>
            <person name="Bayer T."/>
            <person name="Micklem G."/>
            <person name="Kim H."/>
            <person name="Bhak J."/>
            <person name="Lajeunesse T.C."/>
            <person name="Voolstra C.R."/>
        </authorList>
    </citation>
    <scope>NUCLEOTIDE SEQUENCE [LARGE SCALE GENOMIC DNA]</scope>
    <source>
        <strain evidence="6 7">CCMP2467</strain>
    </source>
</reference>
<dbReference type="OrthoDB" id="423710at2759"/>
<keyword evidence="2" id="KW-0677">Repeat</keyword>
<dbReference type="PROSITE" id="PS50005">
    <property type="entry name" value="TPR"/>
    <property type="match status" value="1"/>
</dbReference>
<dbReference type="InterPro" id="IPR028061">
    <property type="entry name" value="Fis1_TPR_C"/>
</dbReference>
<dbReference type="AlphaFoldDB" id="A0A1Q9EQU8"/>
<organism evidence="6 7">
    <name type="scientific">Symbiodinium microadriaticum</name>
    <name type="common">Dinoflagellate</name>
    <name type="synonym">Zooxanthella microadriatica</name>
    <dbReference type="NCBI Taxonomy" id="2951"/>
    <lineage>
        <taxon>Eukaryota</taxon>
        <taxon>Sar</taxon>
        <taxon>Alveolata</taxon>
        <taxon>Dinophyceae</taxon>
        <taxon>Suessiales</taxon>
        <taxon>Symbiodiniaceae</taxon>
        <taxon>Symbiodinium</taxon>
    </lineage>
</organism>
<keyword evidence="5" id="KW-0472">Membrane</keyword>
<feature type="compositionally biased region" description="Basic residues" evidence="4">
    <location>
        <begin position="1040"/>
        <end position="1050"/>
    </location>
</feature>
<dbReference type="EMBL" id="LSRX01000090">
    <property type="protein sequence ID" value="OLQ09816.1"/>
    <property type="molecule type" value="Genomic_DNA"/>
</dbReference>
<dbReference type="PANTHER" id="PTHR46093:SF18">
    <property type="entry name" value="FIBRONECTIN TYPE-III DOMAIN-CONTAINING PROTEIN"/>
    <property type="match status" value="1"/>
</dbReference>
<evidence type="ECO:0000256" key="2">
    <source>
        <dbReference type="ARBA" id="ARBA00022737"/>
    </source>
</evidence>
<dbReference type="InterPro" id="IPR015915">
    <property type="entry name" value="Kelch-typ_b-propeller"/>
</dbReference>
<evidence type="ECO:0000256" key="3">
    <source>
        <dbReference type="PROSITE-ProRule" id="PRU00339"/>
    </source>
</evidence>
<dbReference type="Pfam" id="PF24681">
    <property type="entry name" value="Kelch_KLHDC2_KLHL20_DRC7"/>
    <property type="match status" value="1"/>
</dbReference>
<feature type="region of interest" description="Disordered" evidence="4">
    <location>
        <begin position="945"/>
        <end position="978"/>
    </location>
</feature>
<keyword evidence="7" id="KW-1185">Reference proteome</keyword>
<name>A0A1Q9EQU8_SYMMI</name>
<feature type="repeat" description="TPR" evidence="3">
    <location>
        <begin position="469"/>
        <end position="502"/>
    </location>
</feature>
<sequence>MNQRQVDFSQALSMVETKRGSPAMKPKSPRSGTAVKGALPVSAATSLLSVSAAGNMARFWHSCALCAALIMPLLMTPPISDPSDEEVVEDPTGPYLQVGATFFAVAVMVWTFVAAWLCYSGPLTEGVLADKKTGIEGQKTEGEPSDISESVLQRVAQGASQGGMKASKRQLESKELVAVAPAAAASALYGYKGGSGPSKETKEKDISFGAKETPSQPSSKPSDKKAQGRAAQTPASRCGSCVNNTKSCSCYNLSTPDGNIQIPQLDTPHLNLFKELLRDRLVANLMGEGSQKLSETTDEEVKLAGGKASSSGLASLNPRLPRWFSGSDAEQEKSDQCLKPVKEDALEELLLQLLQSTSIDDKTTAPWTSQRHRNSKGNVKDSGTSTSSMAEHAREVGNKYFKEQQFATAVHCYEVAALLCPSGSACQTEQLASYHCNCALACLHLHRYGDAVSECRSALVLMPSMQLTVKALHRLASAHIYLRNFWEAARCLQNCLELEPSNDQVRKLLEAVQVGESQRSEARSSRSCMAWADIGKIQCVSRDKSKKRRGKQKKGMTLSDEVRQLDREAGIWHSMVSHNSKLYIFGGFSDGGEPLGQGDARGAYGISEALGSDEFHVLDLDSMELRQLCGLGSGAKPPQSCYCHTATVVGNCMLIFGGCGPSFDQLPGLMVYDFAQGKWRCPPCSGTPPRQRQGHSACAVQDDSCLCVFGGIELTIEQGIGRVYNDAVVLDVTSWTWAKQNPSGNIPAARFGHAATTLPRQSSCMLVIGGRDHMTSPKDALVRDHTGLHILDTARQTWTEQSFGGRPPEKAFYPSTCLIDDQTLLFLSGSRGRWEPAKDVLEVFLLDLEAWVWSRPSLQGIPPCPRVGQTVAAVGDRVYLFGGLTLRGDAAIVDKAVYLLETTQERRLDGTSLAQAKASDLKPTLKSLVPEPGFVESCAKTLSEEKNQRDITEKATTAGTTPCDSPRGTTASSTGDRGASLVEHFGVPECGEPQEEDEEMEDEPELSFEELLEQEKAFFKTQSKKTSFPRSQASQEVRRKDNRGKKGSKP</sequence>
<evidence type="ECO:0000256" key="4">
    <source>
        <dbReference type="SAM" id="MobiDB-lite"/>
    </source>
</evidence>
<feature type="compositionally biased region" description="Polar residues" evidence="4">
    <location>
        <begin position="1020"/>
        <end position="1035"/>
    </location>
</feature>
<keyword evidence="5" id="KW-0812">Transmembrane</keyword>
<dbReference type="InterPro" id="IPR011990">
    <property type="entry name" value="TPR-like_helical_dom_sf"/>
</dbReference>
<feature type="compositionally biased region" description="Acidic residues" evidence="4">
    <location>
        <begin position="992"/>
        <end position="1008"/>
    </location>
</feature>
<dbReference type="SUPFAM" id="SSF117281">
    <property type="entry name" value="Kelch motif"/>
    <property type="match status" value="1"/>
</dbReference>
<dbReference type="InterPro" id="IPR019734">
    <property type="entry name" value="TPR_rpt"/>
</dbReference>
<gene>
    <name evidence="6" type="primary">FAP50</name>
    <name evidence="6" type="ORF">AK812_SmicGene6555</name>
</gene>
<keyword evidence="5" id="KW-1133">Transmembrane helix</keyword>
<accession>A0A1Q9EQU8</accession>
<proteinExistence type="predicted"/>
<evidence type="ECO:0000256" key="1">
    <source>
        <dbReference type="ARBA" id="ARBA00022441"/>
    </source>
</evidence>
<comment type="caution">
    <text evidence="6">The sequence shown here is derived from an EMBL/GenBank/DDBJ whole genome shotgun (WGS) entry which is preliminary data.</text>
</comment>
<evidence type="ECO:0000313" key="7">
    <source>
        <dbReference type="Proteomes" id="UP000186817"/>
    </source>
</evidence>
<evidence type="ECO:0000256" key="5">
    <source>
        <dbReference type="SAM" id="Phobius"/>
    </source>
</evidence>
<feature type="region of interest" description="Disordered" evidence="4">
    <location>
        <begin position="989"/>
        <end position="1008"/>
    </location>
</feature>
<dbReference type="SUPFAM" id="SSF48452">
    <property type="entry name" value="TPR-like"/>
    <property type="match status" value="1"/>
</dbReference>
<dbReference type="Gene3D" id="1.25.40.10">
    <property type="entry name" value="Tetratricopeptide repeat domain"/>
    <property type="match status" value="1"/>
</dbReference>
<feature type="transmembrane region" description="Helical" evidence="5">
    <location>
        <begin position="95"/>
        <end position="119"/>
    </location>
</feature>
<dbReference type="Gene3D" id="2.120.10.80">
    <property type="entry name" value="Kelch-type beta propeller"/>
    <property type="match status" value="2"/>
</dbReference>
<protein>
    <submittedName>
        <fullName evidence="6">Coiled-coil domain-containing protein lobo-like</fullName>
    </submittedName>
</protein>
<dbReference type="Proteomes" id="UP000186817">
    <property type="component" value="Unassembled WGS sequence"/>
</dbReference>
<feature type="region of interest" description="Disordered" evidence="4">
    <location>
        <begin position="362"/>
        <end position="389"/>
    </location>
</feature>